<feature type="compositionally biased region" description="Polar residues" evidence="4">
    <location>
        <begin position="257"/>
        <end position="268"/>
    </location>
</feature>
<proteinExistence type="inferred from homology"/>
<feature type="domain" description="DED" evidence="5">
    <location>
        <begin position="8"/>
        <end position="80"/>
    </location>
</feature>
<dbReference type="GO" id="GO:0004197">
    <property type="term" value="F:cysteine-type endopeptidase activity"/>
    <property type="evidence" value="ECO:0007669"/>
    <property type="project" value="InterPro"/>
</dbReference>
<evidence type="ECO:0000313" key="8">
    <source>
        <dbReference type="Proteomes" id="UP000694383"/>
    </source>
</evidence>
<organism evidence="7 8">
    <name type="scientific">Oryzias sinensis</name>
    <name type="common">Chinese medaka</name>
    <dbReference type="NCBI Taxonomy" id="183150"/>
    <lineage>
        <taxon>Eukaryota</taxon>
        <taxon>Metazoa</taxon>
        <taxon>Chordata</taxon>
        <taxon>Craniata</taxon>
        <taxon>Vertebrata</taxon>
        <taxon>Euteleostomi</taxon>
        <taxon>Actinopterygii</taxon>
        <taxon>Neopterygii</taxon>
        <taxon>Teleostei</taxon>
        <taxon>Neoteleostei</taxon>
        <taxon>Acanthomorphata</taxon>
        <taxon>Ovalentaria</taxon>
        <taxon>Atherinomorphae</taxon>
        <taxon>Beloniformes</taxon>
        <taxon>Adrianichthyidae</taxon>
        <taxon>Oryziinae</taxon>
        <taxon>Oryzias</taxon>
    </lineage>
</organism>
<dbReference type="InterPro" id="IPR029030">
    <property type="entry name" value="Caspase-like_dom_sf"/>
</dbReference>
<feature type="domain" description="Caspase family p20" evidence="6">
    <location>
        <begin position="293"/>
        <end position="388"/>
    </location>
</feature>
<dbReference type="PANTHER" id="PTHR48169:SF3">
    <property type="entry name" value="CASP8 AND FADD LIKE APOPTOSIS REGULATOR"/>
    <property type="match status" value="1"/>
</dbReference>
<dbReference type="SUPFAM" id="SSF52129">
    <property type="entry name" value="Caspase-like"/>
    <property type="match status" value="1"/>
</dbReference>
<comment type="similarity">
    <text evidence="1">Belongs to the peptidase C14A family.</text>
</comment>
<protein>
    <recommendedName>
        <fullName evidence="9">CASP8 and FADD-like apoptosis regulator</fullName>
    </recommendedName>
</protein>
<dbReference type="GO" id="GO:0042981">
    <property type="term" value="P:regulation of apoptotic process"/>
    <property type="evidence" value="ECO:0007669"/>
    <property type="project" value="InterPro"/>
</dbReference>
<sequence>MAALDQRNHLYYINKIVEALSSSECRKLLFLCDNLSVDSSVQTVRETLKLQVTCHDNASQFLAEVIWRMGRYDILKELFTLSRNAVEQTLENRQVLSKFRVLMANISEDLDTEDLKQILFLLSATLPREKRDAKVEKKDFHSRSIDVNGKCECVCGKPLSLCTFTLKKLLFFPPITFPLQSFLDVIVELEKLDLVSPERVDMVEECLRNICRIDLAKKVSTYKKTAQRCDQHSPHQQSSKTSERRQGKAINIVRESPPTSECRQPSTTSQLEQYSLNSKPRGLCVIIDCVGFDQGMLEQTFKALHFNVVLHPLLGGKQILSCLTEILKQEQNLKGDAFVCCIISRGTANHLLGIDSYGMGVSLDHVRQSFTGNACPMLAGKPKLFFIQTYSLDEGGSCDRIEHRDGDIEIDGCNGPLTSSYIPSEADMFWSHCLTDVSQLDQGGHHSVYLRTLTAALENARMRKADLVDAHTKVNGAVYEHNSRNPTSVYHISVKHTLRKSLYLL</sequence>
<dbReference type="Pfam" id="PF01335">
    <property type="entry name" value="DED"/>
    <property type="match status" value="1"/>
</dbReference>
<keyword evidence="8" id="KW-1185">Reference proteome</keyword>
<reference evidence="7" key="1">
    <citation type="submission" date="2025-08" db="UniProtKB">
        <authorList>
            <consortium name="Ensembl"/>
        </authorList>
    </citation>
    <scope>IDENTIFICATION</scope>
</reference>
<feature type="region of interest" description="Disordered" evidence="4">
    <location>
        <begin position="226"/>
        <end position="268"/>
    </location>
</feature>
<dbReference type="GO" id="GO:0006915">
    <property type="term" value="P:apoptotic process"/>
    <property type="evidence" value="ECO:0007669"/>
    <property type="project" value="UniProtKB-KW"/>
</dbReference>
<dbReference type="AlphaFoldDB" id="A0A8C7YVL4"/>
<dbReference type="InterPro" id="IPR011600">
    <property type="entry name" value="Pept_C14_caspase"/>
</dbReference>
<evidence type="ECO:0000313" key="7">
    <source>
        <dbReference type="Ensembl" id="ENSOSIP00000031979.1"/>
    </source>
</evidence>
<evidence type="ECO:0000256" key="1">
    <source>
        <dbReference type="ARBA" id="ARBA00010134"/>
    </source>
</evidence>
<evidence type="ECO:0008006" key="9">
    <source>
        <dbReference type="Google" id="ProtNLM"/>
    </source>
</evidence>
<dbReference type="GO" id="GO:0006508">
    <property type="term" value="P:proteolysis"/>
    <property type="evidence" value="ECO:0007669"/>
    <property type="project" value="InterPro"/>
</dbReference>
<dbReference type="Pfam" id="PF00656">
    <property type="entry name" value="Peptidase_C14"/>
    <property type="match status" value="1"/>
</dbReference>
<dbReference type="Gene3D" id="1.10.533.10">
    <property type="entry name" value="Death Domain, Fas"/>
    <property type="match status" value="3"/>
</dbReference>
<dbReference type="InterPro" id="IPR015917">
    <property type="entry name" value="Pept_C14A"/>
</dbReference>
<reference evidence="7" key="2">
    <citation type="submission" date="2025-09" db="UniProtKB">
        <authorList>
            <consortium name="Ensembl"/>
        </authorList>
    </citation>
    <scope>IDENTIFICATION</scope>
</reference>
<evidence type="ECO:0000256" key="3">
    <source>
        <dbReference type="ARBA" id="ARBA00022737"/>
    </source>
</evidence>
<dbReference type="SMART" id="SM00115">
    <property type="entry name" value="CASc"/>
    <property type="match status" value="1"/>
</dbReference>
<dbReference type="PANTHER" id="PTHR48169">
    <property type="entry name" value="DED DOMAIN-CONTAINING PROTEIN"/>
    <property type="match status" value="1"/>
</dbReference>
<dbReference type="Gene3D" id="3.40.50.1460">
    <property type="match status" value="1"/>
</dbReference>
<keyword evidence="2" id="KW-0053">Apoptosis</keyword>
<dbReference type="PROSITE" id="PS50168">
    <property type="entry name" value="DED"/>
    <property type="match status" value="2"/>
</dbReference>
<dbReference type="InterPro" id="IPR011029">
    <property type="entry name" value="DEATH-like_dom_sf"/>
</dbReference>
<name>A0A8C7YVL4_9TELE</name>
<evidence type="ECO:0000256" key="2">
    <source>
        <dbReference type="ARBA" id="ARBA00022703"/>
    </source>
</evidence>
<dbReference type="Ensembl" id="ENSOSIT00000033705.1">
    <property type="protein sequence ID" value="ENSOSIP00000031979.1"/>
    <property type="gene ID" value="ENSOSIG00000016320.1"/>
</dbReference>
<dbReference type="SUPFAM" id="SSF47986">
    <property type="entry name" value="DEATH domain"/>
    <property type="match status" value="1"/>
</dbReference>
<dbReference type="PROSITE" id="PS50208">
    <property type="entry name" value="CASPASE_P20"/>
    <property type="match status" value="1"/>
</dbReference>
<dbReference type="InterPro" id="IPR001875">
    <property type="entry name" value="DED_dom"/>
</dbReference>
<keyword evidence="3" id="KW-0677">Repeat</keyword>
<evidence type="ECO:0000256" key="4">
    <source>
        <dbReference type="SAM" id="MobiDB-lite"/>
    </source>
</evidence>
<dbReference type="GeneTree" id="ENSGT00530000064199"/>
<evidence type="ECO:0000259" key="6">
    <source>
        <dbReference type="PROSITE" id="PS50208"/>
    </source>
</evidence>
<dbReference type="GO" id="GO:0005737">
    <property type="term" value="C:cytoplasm"/>
    <property type="evidence" value="ECO:0007669"/>
    <property type="project" value="UniProtKB-ARBA"/>
</dbReference>
<evidence type="ECO:0000259" key="5">
    <source>
        <dbReference type="PROSITE" id="PS50168"/>
    </source>
</evidence>
<accession>A0A8C7YVL4</accession>
<feature type="domain" description="DED" evidence="5">
    <location>
        <begin position="98"/>
        <end position="221"/>
    </location>
</feature>
<dbReference type="Proteomes" id="UP000694383">
    <property type="component" value="Unplaced"/>
</dbReference>
<dbReference type="InterPro" id="IPR001309">
    <property type="entry name" value="Pept_C14_p20"/>
</dbReference>